<reference evidence="3 4" key="1">
    <citation type="submission" date="2024-03" db="EMBL/GenBank/DDBJ databases">
        <title>Aureococcus anophagefferens CCMP1851 and Kratosvirus quantuckense: Draft genome of a second virus-susceptible host strain in the model system.</title>
        <authorList>
            <person name="Chase E."/>
            <person name="Truchon A.R."/>
            <person name="Schepens W."/>
            <person name="Wilhelm S.W."/>
        </authorList>
    </citation>
    <scope>NUCLEOTIDE SEQUENCE [LARGE SCALE GENOMIC DNA]</scope>
    <source>
        <strain evidence="3 4">CCMP1851</strain>
    </source>
</reference>
<feature type="compositionally biased region" description="Low complexity" evidence="1">
    <location>
        <begin position="20"/>
        <end position="30"/>
    </location>
</feature>
<evidence type="ECO:0000259" key="2">
    <source>
        <dbReference type="PROSITE" id="PS51746"/>
    </source>
</evidence>
<dbReference type="Gene3D" id="3.60.40.10">
    <property type="entry name" value="PPM-type phosphatase domain"/>
    <property type="match status" value="1"/>
</dbReference>
<dbReference type="InterPro" id="IPR001932">
    <property type="entry name" value="PPM-type_phosphatase-like_dom"/>
</dbReference>
<gene>
    <name evidence="3" type="ORF">SO694_00004332</name>
</gene>
<sequence length="430" mass="44822">MPPSAPSYDDISAVVAAAAAARNAAAPDAPAGRRRRRRPLLESSAKPFHGKTALSQRRRQRAPKKYVPPHLRAGYAPSPPPPADAFEETGDAITGGFFAEEGSPWRTAPGLRYRSGAVCEKGIRRHNEDACADGPAPPAGLEGAAYFAVYDGHSGFDVAARCRDELHGLFYEEFQKSEDPAAALETSFLALDAAYCAEAARGDASPDAGATALALVLECGGGSSPRAVVANCGDCACVLGRKGAPVPLSAPHAPAPGSSEAARVEAAGGWVTAETDLCVGRLHAMDLADDEIFADAHERVRLNEIHRVCGEVAVTRAIGDVDFKGWPCDGRESPCFAYPEGHDGSFAADLLVATPEVVAEALRPGDSFLLLATDGLWDVVAPAEAVAVAGRRFDAGDHPKAVAAHLVDRALRLGSGDNVTVLLVQLEVAP</sequence>
<dbReference type="EMBL" id="JBBJCI010000040">
    <property type="protein sequence ID" value="KAK7249689.1"/>
    <property type="molecule type" value="Genomic_DNA"/>
</dbReference>
<dbReference type="Proteomes" id="UP001363151">
    <property type="component" value="Unassembled WGS sequence"/>
</dbReference>
<evidence type="ECO:0000313" key="3">
    <source>
        <dbReference type="EMBL" id="KAK7249689.1"/>
    </source>
</evidence>
<feature type="region of interest" description="Disordered" evidence="1">
    <location>
        <begin position="20"/>
        <end position="86"/>
    </location>
</feature>
<dbReference type="PANTHER" id="PTHR47992">
    <property type="entry name" value="PROTEIN PHOSPHATASE"/>
    <property type="match status" value="1"/>
</dbReference>
<comment type="caution">
    <text evidence="3">The sequence shown here is derived from an EMBL/GenBank/DDBJ whole genome shotgun (WGS) entry which is preliminary data.</text>
</comment>
<dbReference type="SUPFAM" id="SSF81606">
    <property type="entry name" value="PP2C-like"/>
    <property type="match status" value="1"/>
</dbReference>
<dbReference type="CDD" id="cd00143">
    <property type="entry name" value="PP2Cc"/>
    <property type="match status" value="1"/>
</dbReference>
<evidence type="ECO:0000256" key="1">
    <source>
        <dbReference type="SAM" id="MobiDB-lite"/>
    </source>
</evidence>
<dbReference type="SMART" id="SM00332">
    <property type="entry name" value="PP2Cc"/>
    <property type="match status" value="1"/>
</dbReference>
<keyword evidence="4" id="KW-1185">Reference proteome</keyword>
<name>A0ABR1G9N9_AURAN</name>
<organism evidence="3 4">
    <name type="scientific">Aureococcus anophagefferens</name>
    <name type="common">Harmful bloom alga</name>
    <dbReference type="NCBI Taxonomy" id="44056"/>
    <lineage>
        <taxon>Eukaryota</taxon>
        <taxon>Sar</taxon>
        <taxon>Stramenopiles</taxon>
        <taxon>Ochrophyta</taxon>
        <taxon>Pelagophyceae</taxon>
        <taxon>Pelagomonadales</taxon>
        <taxon>Pelagomonadaceae</taxon>
        <taxon>Aureococcus</taxon>
    </lineage>
</organism>
<evidence type="ECO:0000313" key="4">
    <source>
        <dbReference type="Proteomes" id="UP001363151"/>
    </source>
</evidence>
<dbReference type="InterPro" id="IPR015655">
    <property type="entry name" value="PP2C"/>
</dbReference>
<dbReference type="PROSITE" id="PS51746">
    <property type="entry name" value="PPM_2"/>
    <property type="match status" value="1"/>
</dbReference>
<dbReference type="Pfam" id="PF00481">
    <property type="entry name" value="PP2C"/>
    <property type="match status" value="1"/>
</dbReference>
<protein>
    <submittedName>
        <fullName evidence="3">Protein serine/threonine phosphatase</fullName>
    </submittedName>
</protein>
<dbReference type="InterPro" id="IPR036457">
    <property type="entry name" value="PPM-type-like_dom_sf"/>
</dbReference>
<feature type="domain" description="PPM-type phosphatase" evidence="2">
    <location>
        <begin position="114"/>
        <end position="426"/>
    </location>
</feature>
<accession>A0ABR1G9N9</accession>
<proteinExistence type="predicted"/>